<reference evidence="3 4" key="2">
    <citation type="submission" date="2018-11" db="EMBL/GenBank/DDBJ databases">
        <authorList>
            <consortium name="Pathogen Informatics"/>
        </authorList>
    </citation>
    <scope>NUCLEOTIDE SEQUENCE [LARGE SCALE GENOMIC DNA]</scope>
</reference>
<dbReference type="AlphaFoldDB" id="A0A0N5D5V2"/>
<dbReference type="STRING" id="103827.A0A0N5D5V2"/>
<evidence type="ECO:0000256" key="1">
    <source>
        <dbReference type="SAM" id="Coils"/>
    </source>
</evidence>
<dbReference type="EMBL" id="UYYF01004625">
    <property type="protein sequence ID" value="VDN05942.1"/>
    <property type="molecule type" value="Genomic_DNA"/>
</dbReference>
<dbReference type="PANTHER" id="PTHR13582">
    <property type="entry name" value="M-PHASE PHOSPHOPROTEIN 6"/>
    <property type="match status" value="1"/>
</dbReference>
<evidence type="ECO:0000313" key="4">
    <source>
        <dbReference type="Proteomes" id="UP000276776"/>
    </source>
</evidence>
<protein>
    <submittedName>
        <fullName evidence="5">M-phase phosphoprotein 6</fullName>
    </submittedName>
</protein>
<sequence length="151" mass="17558">MNDTKGLSSALLQMKKTKTRIEEASEKKRKKAIERTFYSRKRKAEEEKAPDLNISYENRIEVLEDLVFGRLSFNGFNPEVEKLMKYYKDLKEGVVTDEVTVDAEQEITDCELANSVFGNRRKRKIGNKRHKKQNIGSLTGECNTWPKKPKQ</sequence>
<dbReference type="Pfam" id="PF10175">
    <property type="entry name" value="MPP6"/>
    <property type="match status" value="1"/>
</dbReference>
<name>A0A0N5D5V2_THECL</name>
<feature type="region of interest" description="Disordered" evidence="2">
    <location>
        <begin position="126"/>
        <end position="151"/>
    </location>
</feature>
<dbReference type="InterPro" id="IPR019324">
    <property type="entry name" value="MPP6"/>
</dbReference>
<evidence type="ECO:0000256" key="2">
    <source>
        <dbReference type="SAM" id="MobiDB-lite"/>
    </source>
</evidence>
<accession>A0A0N5D5V2</accession>
<keyword evidence="1" id="KW-0175">Coiled coil</keyword>
<dbReference type="WBParaSite" id="TCLT_0000839701-mRNA-1">
    <property type="protein sequence ID" value="TCLT_0000839701-mRNA-1"/>
    <property type="gene ID" value="TCLT_0000839701"/>
</dbReference>
<evidence type="ECO:0000313" key="3">
    <source>
        <dbReference type="EMBL" id="VDN05942.1"/>
    </source>
</evidence>
<feature type="coiled-coil region" evidence="1">
    <location>
        <begin position="7"/>
        <end position="34"/>
    </location>
</feature>
<evidence type="ECO:0000313" key="5">
    <source>
        <dbReference type="WBParaSite" id="TCLT_0000839701-mRNA-1"/>
    </source>
</evidence>
<keyword evidence="4" id="KW-1185">Reference proteome</keyword>
<dbReference type="OMA" id="KLMKYYE"/>
<reference evidence="5" key="1">
    <citation type="submission" date="2017-02" db="UniProtKB">
        <authorList>
            <consortium name="WormBaseParasite"/>
        </authorList>
    </citation>
    <scope>IDENTIFICATION</scope>
</reference>
<organism evidence="5">
    <name type="scientific">Thelazia callipaeda</name>
    <name type="common">Oriental eyeworm</name>
    <name type="synonym">Parasitic nematode</name>
    <dbReference type="NCBI Taxonomy" id="103827"/>
    <lineage>
        <taxon>Eukaryota</taxon>
        <taxon>Metazoa</taxon>
        <taxon>Ecdysozoa</taxon>
        <taxon>Nematoda</taxon>
        <taxon>Chromadorea</taxon>
        <taxon>Rhabditida</taxon>
        <taxon>Spirurina</taxon>
        <taxon>Spiruromorpha</taxon>
        <taxon>Thelazioidea</taxon>
        <taxon>Thelaziidae</taxon>
        <taxon>Thelazia</taxon>
    </lineage>
</organism>
<dbReference type="PANTHER" id="PTHR13582:SF0">
    <property type="entry name" value="M-PHASE PHOSPHOPROTEIN 6"/>
    <property type="match status" value="1"/>
</dbReference>
<dbReference type="Proteomes" id="UP000276776">
    <property type="component" value="Unassembled WGS sequence"/>
</dbReference>
<gene>
    <name evidence="3" type="ORF">TCLT_LOCUS8386</name>
</gene>
<dbReference type="OrthoDB" id="20403at2759"/>
<dbReference type="GO" id="GO:0000460">
    <property type="term" value="P:maturation of 5.8S rRNA"/>
    <property type="evidence" value="ECO:0007669"/>
    <property type="project" value="TreeGrafter"/>
</dbReference>
<proteinExistence type="predicted"/>